<proteinExistence type="predicted"/>
<organism evidence="1">
    <name type="scientific">uncultured marine phage</name>
    <dbReference type="NCBI Taxonomy" id="707152"/>
    <lineage>
        <taxon>Viruses</taxon>
        <taxon>environmental samples</taxon>
    </lineage>
</organism>
<gene>
    <name evidence="1" type="ORF">SLAVMIC_00495</name>
</gene>
<reference evidence="1" key="1">
    <citation type="submission" date="2021-06" db="EMBL/GenBank/DDBJ databases">
        <authorList>
            <person name="Gannon L."/>
            <person name="Redgwell R T."/>
            <person name="Michniewski S."/>
            <person name="Harrison D C."/>
            <person name="Millard A."/>
        </authorList>
    </citation>
    <scope>NUCLEOTIDE SEQUENCE</scope>
</reference>
<protein>
    <submittedName>
        <fullName evidence="1">Uncharacterized protein</fullName>
    </submittedName>
</protein>
<dbReference type="EMBL" id="OU342829">
    <property type="protein sequence ID" value="CAG7580609.1"/>
    <property type="molecule type" value="Genomic_DNA"/>
</dbReference>
<accession>A0A8D9FRL1</accession>
<name>A0A8D9FRL1_9VIRU</name>
<sequence>MIKKFEEFGVNEVQYNVHDFNDYEDLLIPVPITSVNISITVELEEGVIDMDGDSETYYKTHEEYYEEMGADGVDPGDQYMFDWADEAKERVKNYFTQKGFKVKNVYFISQGFL</sequence>
<evidence type="ECO:0000313" key="1">
    <source>
        <dbReference type="EMBL" id="CAG7580609.1"/>
    </source>
</evidence>